<dbReference type="RefSeq" id="WP_100358008.1">
    <property type="nucleotide sequence ID" value="NZ_CP083759.1"/>
</dbReference>
<comment type="caution">
    <text evidence="2">The sequence shown here is derived from an EMBL/GenBank/DDBJ whole genome shotgun (WGS) entry which is preliminary data.</text>
</comment>
<proteinExistence type="predicted"/>
<dbReference type="NCBIfam" id="NF038215">
    <property type="entry name" value="acineto_lipo_PV"/>
    <property type="match status" value="1"/>
</dbReference>
<reference evidence="2 3" key="1">
    <citation type="submission" date="2017-11" db="EMBL/GenBank/DDBJ databases">
        <authorList>
            <person name="Han C.G."/>
        </authorList>
    </citation>
    <scope>NUCLEOTIDE SEQUENCE [LARGE SCALE GENOMIC DNA]</scope>
    <source>
        <strain evidence="2 3">ANC 5347</strain>
    </source>
</reference>
<evidence type="ECO:0000313" key="2">
    <source>
        <dbReference type="EMBL" id="PJI31712.1"/>
    </source>
</evidence>
<protein>
    <submittedName>
        <fullName evidence="2">Uncharacterized protein</fullName>
    </submittedName>
</protein>
<keyword evidence="1" id="KW-0732">Signal</keyword>
<gene>
    <name evidence="2" type="ORF">CU320_12390</name>
</gene>
<evidence type="ECO:0000256" key="1">
    <source>
        <dbReference type="SAM" id="SignalP"/>
    </source>
</evidence>
<reference evidence="2 3" key="2">
    <citation type="submission" date="2017-12" db="EMBL/GenBank/DDBJ databases">
        <title>Revising the taxonomy of the Acinetobacter lwoffii group: the description of Acinetobacter pseudolwoffii sp. nov. and emended description of Acinetobacter lwoffii.</title>
        <authorList>
            <person name="Nemec A."/>
        </authorList>
    </citation>
    <scope>NUCLEOTIDE SEQUENCE [LARGE SCALE GENOMIC DNA]</scope>
    <source>
        <strain evidence="2 3">ANC 5347</strain>
    </source>
</reference>
<accession>A0A2H9UJ42</accession>
<feature type="chain" id="PRO_5014197230" evidence="1">
    <location>
        <begin position="23"/>
        <end position="60"/>
    </location>
</feature>
<dbReference type="AlphaFoldDB" id="A0A2H9UJ42"/>
<organism evidence="2 3">
    <name type="scientific">Acinetobacter pseudolwoffii</name>
    <dbReference type="NCBI Taxonomy" id="2053287"/>
    <lineage>
        <taxon>Bacteria</taxon>
        <taxon>Pseudomonadati</taxon>
        <taxon>Pseudomonadota</taxon>
        <taxon>Gammaproteobacteria</taxon>
        <taxon>Moraxellales</taxon>
        <taxon>Moraxellaceae</taxon>
        <taxon>Acinetobacter</taxon>
    </lineage>
</organism>
<dbReference type="Proteomes" id="UP000242351">
    <property type="component" value="Unassembled WGS sequence"/>
</dbReference>
<name>A0A2H9UJ42_9GAMM</name>
<dbReference type="EMBL" id="PGOZ01000018">
    <property type="protein sequence ID" value="PJI31712.1"/>
    <property type="molecule type" value="Genomic_DNA"/>
</dbReference>
<feature type="signal peptide" evidence="1">
    <location>
        <begin position="1"/>
        <end position="22"/>
    </location>
</feature>
<sequence>MKILSYAVLVCVMLSLSGCDDAMNKPKTETRTMIIGGVPVHDQDYQLLDTQFIAQDQLKQ</sequence>
<dbReference type="PROSITE" id="PS51257">
    <property type="entry name" value="PROKAR_LIPOPROTEIN"/>
    <property type="match status" value="1"/>
</dbReference>
<evidence type="ECO:0000313" key="3">
    <source>
        <dbReference type="Proteomes" id="UP000242351"/>
    </source>
</evidence>